<protein>
    <submittedName>
        <fullName evidence="2">Uncharacterized protein</fullName>
    </submittedName>
</protein>
<organism evidence="2 3">
    <name type="scientific">Alcaligenes xylosoxydans xylosoxydans</name>
    <name type="common">Achromobacter xylosoxidans</name>
    <dbReference type="NCBI Taxonomy" id="85698"/>
    <lineage>
        <taxon>Bacteria</taxon>
        <taxon>Pseudomonadati</taxon>
        <taxon>Pseudomonadota</taxon>
        <taxon>Betaproteobacteria</taxon>
        <taxon>Burkholderiales</taxon>
        <taxon>Alcaligenaceae</taxon>
        <taxon>Achromobacter</taxon>
    </lineage>
</organism>
<feature type="compositionally biased region" description="Low complexity" evidence="1">
    <location>
        <begin position="11"/>
        <end position="21"/>
    </location>
</feature>
<proteinExistence type="predicted"/>
<evidence type="ECO:0000313" key="3">
    <source>
        <dbReference type="Proteomes" id="UP000060602"/>
    </source>
</evidence>
<feature type="compositionally biased region" description="Basic residues" evidence="1">
    <location>
        <begin position="23"/>
        <end position="72"/>
    </location>
</feature>
<dbReference type="EMBL" id="CP014060">
    <property type="protein sequence ID" value="AUZ18104.1"/>
    <property type="molecule type" value="Genomic_DNA"/>
</dbReference>
<evidence type="ECO:0000313" key="2">
    <source>
        <dbReference type="EMBL" id="AUZ18104.1"/>
    </source>
</evidence>
<dbReference type="Proteomes" id="UP000060602">
    <property type="component" value="Chromosome"/>
</dbReference>
<feature type="region of interest" description="Disordered" evidence="1">
    <location>
        <begin position="11"/>
        <end position="84"/>
    </location>
</feature>
<evidence type="ECO:0000256" key="1">
    <source>
        <dbReference type="SAM" id="MobiDB-lite"/>
    </source>
</evidence>
<sequence>MTSCCRARNCSPRSISTAPRSRTPPRRCRCRYPNRPRKRTRARPMTRPPWRRTARMPRPRRTARAPRNRRPGTRSMAGCSAWPA</sequence>
<name>A0A2L0PTR8_ALCXX</name>
<reference evidence="3" key="1">
    <citation type="submission" date="2015-12" db="EMBL/GenBank/DDBJ databases">
        <title>FDA dAtabase for Regulatory Grade micrObial Sequences (FDA-ARGOS): Supporting development and validation of Infectious Disease Dx tests.</title>
        <authorList>
            <person name="Case J."/>
            <person name="Tallon L."/>
            <person name="Sadzewicz L."/>
            <person name="Sengamalay N."/>
            <person name="Ott S."/>
            <person name="Godinez A."/>
            <person name="Nagaraj S."/>
            <person name="Nadendla S."/>
            <person name="Sichtig H."/>
        </authorList>
    </citation>
    <scope>NUCLEOTIDE SEQUENCE [LARGE SCALE GENOMIC DNA]</scope>
    <source>
        <strain evidence="3">FDAARGOS_147</strain>
    </source>
</reference>
<dbReference type="AlphaFoldDB" id="A0A2L0PTR8"/>
<gene>
    <name evidence="2" type="ORF">AL504_31545</name>
</gene>
<accession>A0A2L0PTR8</accession>